<sequence length="241" mass="26177">MVLIAELTAVRHGQSLSNVVFPAAQAAGRLETGITSRDADVPLTALGRAQASALGRAFAAEPPAIRPPDVVLCSPYLRARRTYEIAADAAERDGVLLPTPRFDDRLVDRLLGDWEMTTGLAIEARFPAQAAQWRAEGTWLYRPPGGGENFPDVAARLSSLLADLHADHPRRRVLIVAHDAVVVVLRQIIEGLSFDDLDRISAAGGIRNAGITRFTRHDGRLTLAEFNTVTHLSSARADHQR</sequence>
<reference evidence="1 2" key="1">
    <citation type="submission" date="2022-04" db="EMBL/GenBank/DDBJ databases">
        <title>Genome diversity in the genus Frankia.</title>
        <authorList>
            <person name="Carlos-Shanley C."/>
            <person name="Hahn D."/>
        </authorList>
    </citation>
    <scope>NUCLEOTIDE SEQUENCE [LARGE SCALE GENOMIC DNA]</scope>
    <source>
        <strain evidence="1 2">Ag45/Mut15</strain>
    </source>
</reference>
<name>A0ABT0JUZ6_9ACTN</name>
<dbReference type="EMBL" id="JALKFT010000003">
    <property type="protein sequence ID" value="MCK9875169.1"/>
    <property type="molecule type" value="Genomic_DNA"/>
</dbReference>
<dbReference type="PANTHER" id="PTHR48100">
    <property type="entry name" value="BROAD-SPECIFICITY PHOSPHATASE YOR283W-RELATED"/>
    <property type="match status" value="1"/>
</dbReference>
<proteinExistence type="predicted"/>
<dbReference type="Proteomes" id="UP001201873">
    <property type="component" value="Unassembled WGS sequence"/>
</dbReference>
<dbReference type="InterPro" id="IPR050275">
    <property type="entry name" value="PGM_Phosphatase"/>
</dbReference>
<dbReference type="CDD" id="cd07067">
    <property type="entry name" value="HP_PGM_like"/>
    <property type="match status" value="1"/>
</dbReference>
<comment type="caution">
    <text evidence="1">The sequence shown here is derived from an EMBL/GenBank/DDBJ whole genome shotgun (WGS) entry which is preliminary data.</text>
</comment>
<dbReference type="SMART" id="SM00855">
    <property type="entry name" value="PGAM"/>
    <property type="match status" value="1"/>
</dbReference>
<evidence type="ECO:0000313" key="1">
    <source>
        <dbReference type="EMBL" id="MCK9875169.1"/>
    </source>
</evidence>
<dbReference type="Pfam" id="PF00300">
    <property type="entry name" value="His_Phos_1"/>
    <property type="match status" value="1"/>
</dbReference>
<dbReference type="SUPFAM" id="SSF53254">
    <property type="entry name" value="Phosphoglycerate mutase-like"/>
    <property type="match status" value="1"/>
</dbReference>
<gene>
    <name evidence="1" type="ORF">MXD59_05120</name>
</gene>
<dbReference type="PANTHER" id="PTHR48100:SF1">
    <property type="entry name" value="HISTIDINE PHOSPHATASE FAMILY PROTEIN-RELATED"/>
    <property type="match status" value="1"/>
</dbReference>
<protein>
    <submittedName>
        <fullName evidence="1">Histidine phosphatase family protein</fullName>
    </submittedName>
</protein>
<dbReference type="Gene3D" id="3.40.50.1240">
    <property type="entry name" value="Phosphoglycerate mutase-like"/>
    <property type="match status" value="1"/>
</dbReference>
<dbReference type="RefSeq" id="WP_248823634.1">
    <property type="nucleotide sequence ID" value="NZ_JALKFT010000003.1"/>
</dbReference>
<accession>A0ABT0JUZ6</accession>
<organism evidence="1 2">
    <name type="scientific">Frankia umida</name>
    <dbReference type="NCBI Taxonomy" id="573489"/>
    <lineage>
        <taxon>Bacteria</taxon>
        <taxon>Bacillati</taxon>
        <taxon>Actinomycetota</taxon>
        <taxon>Actinomycetes</taxon>
        <taxon>Frankiales</taxon>
        <taxon>Frankiaceae</taxon>
        <taxon>Frankia</taxon>
    </lineage>
</organism>
<keyword evidence="2" id="KW-1185">Reference proteome</keyword>
<dbReference type="InterPro" id="IPR013078">
    <property type="entry name" value="His_Pase_superF_clade-1"/>
</dbReference>
<evidence type="ECO:0000313" key="2">
    <source>
        <dbReference type="Proteomes" id="UP001201873"/>
    </source>
</evidence>
<dbReference type="InterPro" id="IPR029033">
    <property type="entry name" value="His_PPase_superfam"/>
</dbReference>